<dbReference type="OrthoDB" id="9758234at2"/>
<feature type="transmembrane region" description="Helical" evidence="10">
    <location>
        <begin position="436"/>
        <end position="458"/>
    </location>
</feature>
<dbReference type="FunFam" id="3.30.70.1430:FF:000001">
    <property type="entry name" value="Efflux pump membrane transporter"/>
    <property type="match status" value="1"/>
</dbReference>
<reference evidence="11 12" key="1">
    <citation type="submission" date="2018-06" db="EMBL/GenBank/DDBJ databases">
        <title>Genomic Encyclopedia of Archaeal and Bacterial Type Strains, Phase II (KMG-II): from individual species to whole genera.</title>
        <authorList>
            <person name="Goeker M."/>
        </authorList>
    </citation>
    <scope>NUCLEOTIDE SEQUENCE [LARGE SCALE GENOMIC DNA]</scope>
    <source>
        <strain evidence="11 12">DSM 21851</strain>
    </source>
</reference>
<feature type="transmembrane region" description="Helical" evidence="10">
    <location>
        <begin position="539"/>
        <end position="556"/>
    </location>
</feature>
<evidence type="ECO:0000256" key="9">
    <source>
        <dbReference type="SAM" id="MobiDB-lite"/>
    </source>
</evidence>
<comment type="subcellular location">
    <subcellularLocation>
        <location evidence="1">Cell inner membrane</location>
        <topology evidence="1">Multi-pass membrane protein</topology>
    </subcellularLocation>
</comment>
<dbReference type="PANTHER" id="PTHR32063:SF9">
    <property type="entry name" value="SIMILAR TO MULTIDRUG RESISTANCE PROTEIN MEXB"/>
    <property type="match status" value="1"/>
</dbReference>
<comment type="caution">
    <text evidence="11">The sequence shown here is derived from an EMBL/GenBank/DDBJ whole genome shotgun (WGS) entry which is preliminary data.</text>
</comment>
<feature type="transmembrane region" description="Helical" evidence="10">
    <location>
        <begin position="868"/>
        <end position="887"/>
    </location>
</feature>
<evidence type="ECO:0000256" key="4">
    <source>
        <dbReference type="ARBA" id="ARBA00022475"/>
    </source>
</evidence>
<dbReference type="Proteomes" id="UP000248790">
    <property type="component" value="Unassembled WGS sequence"/>
</dbReference>
<evidence type="ECO:0000256" key="8">
    <source>
        <dbReference type="ARBA" id="ARBA00023136"/>
    </source>
</evidence>
<keyword evidence="12" id="KW-1185">Reference proteome</keyword>
<feature type="compositionally biased region" description="Polar residues" evidence="9">
    <location>
        <begin position="1043"/>
        <end position="1061"/>
    </location>
</feature>
<feature type="transmembrane region" description="Helical" evidence="10">
    <location>
        <begin position="390"/>
        <end position="415"/>
    </location>
</feature>
<dbReference type="NCBIfam" id="TIGR00915">
    <property type="entry name" value="2A0602"/>
    <property type="match status" value="1"/>
</dbReference>
<accession>A0A327WXE4</accession>
<feature type="transmembrane region" description="Helical" evidence="10">
    <location>
        <begin position="12"/>
        <end position="32"/>
    </location>
</feature>
<dbReference type="PANTHER" id="PTHR32063">
    <property type="match status" value="1"/>
</dbReference>
<feature type="region of interest" description="Disordered" evidence="9">
    <location>
        <begin position="1036"/>
        <end position="1061"/>
    </location>
</feature>
<dbReference type="InterPro" id="IPR001036">
    <property type="entry name" value="Acrflvin-R"/>
</dbReference>
<gene>
    <name evidence="11" type="ORF">LX87_02366</name>
</gene>
<dbReference type="Pfam" id="PF00873">
    <property type="entry name" value="ACR_tran"/>
    <property type="match status" value="1"/>
</dbReference>
<evidence type="ECO:0000256" key="6">
    <source>
        <dbReference type="ARBA" id="ARBA00022692"/>
    </source>
</evidence>
<proteinExistence type="inferred from homology"/>
<feature type="transmembrane region" description="Helical" evidence="10">
    <location>
        <begin position="894"/>
        <end position="918"/>
    </location>
</feature>
<feature type="transmembrane region" description="Helical" evidence="10">
    <location>
        <begin position="970"/>
        <end position="993"/>
    </location>
</feature>
<keyword evidence="6 10" id="KW-0812">Transmembrane</keyword>
<dbReference type="GO" id="GO:0005886">
    <property type="term" value="C:plasma membrane"/>
    <property type="evidence" value="ECO:0007669"/>
    <property type="project" value="UniProtKB-SubCell"/>
</dbReference>
<evidence type="ECO:0000256" key="5">
    <source>
        <dbReference type="ARBA" id="ARBA00022519"/>
    </source>
</evidence>
<organism evidence="11 12">
    <name type="scientific">Larkinella arboricola</name>
    <dbReference type="NCBI Taxonomy" id="643671"/>
    <lineage>
        <taxon>Bacteria</taxon>
        <taxon>Pseudomonadati</taxon>
        <taxon>Bacteroidota</taxon>
        <taxon>Cytophagia</taxon>
        <taxon>Cytophagales</taxon>
        <taxon>Spirosomataceae</taxon>
        <taxon>Larkinella</taxon>
    </lineage>
</organism>
<dbReference type="FunFam" id="1.20.1640.10:FF:000001">
    <property type="entry name" value="Efflux pump membrane transporter"/>
    <property type="match status" value="1"/>
</dbReference>
<dbReference type="AlphaFoldDB" id="A0A327WXE4"/>
<evidence type="ECO:0000256" key="2">
    <source>
        <dbReference type="ARBA" id="ARBA00010942"/>
    </source>
</evidence>
<dbReference type="InterPro" id="IPR027463">
    <property type="entry name" value="AcrB_DN_DC_subdom"/>
</dbReference>
<dbReference type="SUPFAM" id="SSF82714">
    <property type="entry name" value="Multidrug efflux transporter AcrB TolC docking domain, DN and DC subdomains"/>
    <property type="match status" value="2"/>
</dbReference>
<comment type="similarity">
    <text evidence="2">Belongs to the resistance-nodulation-cell division (RND) (TC 2.A.6) family.</text>
</comment>
<protein>
    <submittedName>
        <fullName evidence="11">HAE1 family hydrophobic/amphiphilic exporter-1</fullName>
    </submittedName>
</protein>
<evidence type="ECO:0000313" key="11">
    <source>
        <dbReference type="EMBL" id="RAJ97466.1"/>
    </source>
</evidence>
<dbReference type="SUPFAM" id="SSF82693">
    <property type="entry name" value="Multidrug efflux transporter AcrB pore domain, PN1, PN2, PC1 and PC2 subdomains"/>
    <property type="match status" value="4"/>
</dbReference>
<feature type="transmembrane region" description="Helical" evidence="10">
    <location>
        <begin position="1005"/>
        <end position="1027"/>
    </location>
</feature>
<evidence type="ECO:0000256" key="7">
    <source>
        <dbReference type="ARBA" id="ARBA00022989"/>
    </source>
</evidence>
<keyword evidence="3" id="KW-0813">Transport</keyword>
<evidence type="ECO:0000256" key="10">
    <source>
        <dbReference type="SAM" id="Phobius"/>
    </source>
</evidence>
<dbReference type="Gene3D" id="3.30.70.1430">
    <property type="entry name" value="Multidrug efflux transporter AcrB pore domain"/>
    <property type="match status" value="2"/>
</dbReference>
<keyword evidence="7 10" id="KW-1133">Transmembrane helix</keyword>
<keyword evidence="5" id="KW-0997">Cell inner membrane</keyword>
<dbReference type="GO" id="GO:0042910">
    <property type="term" value="F:xenobiotic transmembrane transporter activity"/>
    <property type="evidence" value="ECO:0007669"/>
    <property type="project" value="TreeGrafter"/>
</dbReference>
<dbReference type="Gene3D" id="3.30.70.1440">
    <property type="entry name" value="Multidrug efflux transporter AcrB pore domain"/>
    <property type="match status" value="1"/>
</dbReference>
<keyword evidence="8 10" id="KW-0472">Membrane</keyword>
<sequence length="1061" mass="114304">MFNRFIDQPVLSTVISILIVILGVLGLISLPVSQYPEIAPPTVVVSTSYQGANADVVLNSVVVPLEEQINGVENMTYMTSSAGNDGTARITVNFKLGTDPDLASVNVQNRVSRATPLLPQEVTRSGVTTAKSQSSNLVIFSLYSDSPAYDQTFLQNYAEINLIPLIRRVTGVGEANAFGRMDYSMRIWLRPDVMATYGLVPADISAALAEQNIEAAPGQFGEQGQQSFQYVIKYTGRLKDTQEFGDVVVKATANGQILRLRDIARIELGAMSYASSSTTNGKPSVGVAISQTAGSNAKEVIEGSLRVLEEASRTFPRGIKYVTLVNANEFLDASIEKVIHTLIEAFVLVFLVVFVFLQDFRSTLIPAIAVPVAIVGTFFFLGLFGFTINLLTLFALVLAIGIVVDDAIVVVEAVHAKLDEGYTSALDATKDAMGEISGAIISITLVMAAVFVPVSFIAGSAGVFFKQFGLTLAISIILSAINALTLSPALCALFLKPHQGEGHQKKGVLQRFYGWFNRTFDKTKAKYHQSVAFLIGRKWMAWAMIAAFAGLFVFLMQTTPSAFVPNEDIGSIMADISLPPSASTERTEVIANQVEAIARTIPEIANILRITGRGMISGTGSNYGMVVMRLKPWDERGGKGQDVQSLIGQLFAKTSGIRDARIIFFAPPTIQGFGTSGGFEFQLQDRSGRDIATFSKIGNDFIAALNERPEIQFASTSFNVNFPQYQIDVNVAKAKVAGITVNDILGTMQGYYGGVYASNFNQFGKQFRVMYQSEAAFRANPEGLSSIYVRNANGTMAPITEFITLKRVYGPQAISRFNLYTSMGITGSPNAGYSSGDAIRAIEEVATQILPAGYGYEFSGITREEISAGGQTVYIFLLVVLFVYLLLSAQYGSYVLPFAVLLSVPVGLAGALIFANIFGITNNIYLQITLIMLIGLLAKNAILIVEFAVERRRHGMSVVESALEGAEARLRPILMTSFAFILGLVPLMIATGAGAVGNRSIGTGAVGGMLIGTVLGVFVIPVLFVVFQTLQERISGGPPKPLTQPNSTDLRPTEVPQTSHQ</sequence>
<dbReference type="PRINTS" id="PR00702">
    <property type="entry name" value="ACRIFLAVINRP"/>
</dbReference>
<feature type="transmembrane region" description="Helical" evidence="10">
    <location>
        <begin position="338"/>
        <end position="357"/>
    </location>
</feature>
<evidence type="ECO:0000256" key="1">
    <source>
        <dbReference type="ARBA" id="ARBA00004429"/>
    </source>
</evidence>
<dbReference type="EMBL" id="QLMC01000003">
    <property type="protein sequence ID" value="RAJ97466.1"/>
    <property type="molecule type" value="Genomic_DNA"/>
</dbReference>
<name>A0A327WXE4_LARAB</name>
<evidence type="ECO:0000256" key="3">
    <source>
        <dbReference type="ARBA" id="ARBA00022448"/>
    </source>
</evidence>
<keyword evidence="4" id="KW-1003">Cell membrane</keyword>
<dbReference type="SUPFAM" id="SSF82866">
    <property type="entry name" value="Multidrug efflux transporter AcrB transmembrane domain"/>
    <property type="match status" value="2"/>
</dbReference>
<dbReference type="Gene3D" id="3.30.2090.10">
    <property type="entry name" value="Multidrug efflux transporter AcrB TolC docking domain, DN and DC subdomains"/>
    <property type="match status" value="2"/>
</dbReference>
<dbReference type="GO" id="GO:0009636">
    <property type="term" value="P:response to toxic substance"/>
    <property type="evidence" value="ECO:0007669"/>
    <property type="project" value="UniProtKB-ARBA"/>
</dbReference>
<dbReference type="InterPro" id="IPR004764">
    <property type="entry name" value="MdtF-like"/>
</dbReference>
<dbReference type="RefSeq" id="WP_111628451.1">
    <property type="nucleotide sequence ID" value="NZ_QLMC01000003.1"/>
</dbReference>
<feature type="transmembrane region" description="Helical" evidence="10">
    <location>
        <begin position="924"/>
        <end position="949"/>
    </location>
</feature>
<dbReference type="Gene3D" id="1.20.1640.10">
    <property type="entry name" value="Multidrug efflux transporter AcrB transmembrane domain"/>
    <property type="match status" value="2"/>
</dbReference>
<evidence type="ECO:0000313" key="12">
    <source>
        <dbReference type="Proteomes" id="UP000248790"/>
    </source>
</evidence>
<dbReference type="GO" id="GO:0015562">
    <property type="term" value="F:efflux transmembrane transporter activity"/>
    <property type="evidence" value="ECO:0007669"/>
    <property type="project" value="InterPro"/>
</dbReference>
<dbReference type="Gene3D" id="3.30.70.1320">
    <property type="entry name" value="Multidrug efflux transporter AcrB pore domain like"/>
    <property type="match status" value="1"/>
</dbReference>
<feature type="transmembrane region" description="Helical" evidence="10">
    <location>
        <begin position="470"/>
        <end position="495"/>
    </location>
</feature>
<feature type="transmembrane region" description="Helical" evidence="10">
    <location>
        <begin position="364"/>
        <end position="384"/>
    </location>
</feature>